<proteinExistence type="predicted"/>
<dbReference type="EMBL" id="MT143194">
    <property type="protein sequence ID" value="QJA93994.1"/>
    <property type="molecule type" value="Genomic_DNA"/>
</dbReference>
<sequence length="246" mass="25423">MPAPSNQYAEYIKGYGPIPPDQGVYSESATQKAILGSRLEFHDGRVFRYAKAGATALAAGKFMKIGAGAVVMSLNVTVGAAATTGTYTATVATPAAVTTLEEGYLQVNDGTGQGCQYKIKYTAANADTATSTDVTLYDPLAAGLLTSSEVTILYNPYEQCEVSSAVTDILIGVTPIAVTAEYYFWLQTWGVACVVSEAATAAGNVAEPGAAGGTTVNNADSALDAAVMMLVGVSTEFKPVMLRITP</sequence>
<accession>A0A6M3LKY1</accession>
<protein>
    <submittedName>
        <fullName evidence="1">Uncharacterized protein</fullName>
    </submittedName>
</protein>
<evidence type="ECO:0000313" key="1">
    <source>
        <dbReference type="EMBL" id="QJA93994.1"/>
    </source>
</evidence>
<gene>
    <name evidence="1" type="ORF">MM415B04034_0007</name>
</gene>
<name>A0A6M3LKY1_9ZZZZ</name>
<dbReference type="AlphaFoldDB" id="A0A6M3LKY1"/>
<organism evidence="1">
    <name type="scientific">viral metagenome</name>
    <dbReference type="NCBI Taxonomy" id="1070528"/>
    <lineage>
        <taxon>unclassified sequences</taxon>
        <taxon>metagenomes</taxon>
        <taxon>organismal metagenomes</taxon>
    </lineage>
</organism>
<reference evidence="1" key="1">
    <citation type="submission" date="2020-03" db="EMBL/GenBank/DDBJ databases">
        <title>The deep terrestrial virosphere.</title>
        <authorList>
            <person name="Holmfeldt K."/>
            <person name="Nilsson E."/>
            <person name="Simone D."/>
            <person name="Lopez-Fernandez M."/>
            <person name="Wu X."/>
            <person name="de Brujin I."/>
            <person name="Lundin D."/>
            <person name="Andersson A."/>
            <person name="Bertilsson S."/>
            <person name="Dopson M."/>
        </authorList>
    </citation>
    <scope>NUCLEOTIDE SEQUENCE</scope>
    <source>
        <strain evidence="1">MM415B04034</strain>
    </source>
</reference>